<sequence>MTPERFLQIVDAYGADPRRWPQQERAAAEAWAAAHRAEADAALADAAGIDAWLAADKVDPPGVALQQRIVGSAPVRQPGAPRRKWWWSGAAVAGVGVLGALGGVAGAFAVSFFVLTGTVPQVHEFSYLTSSFGGSSADWSGE</sequence>
<accession>A0ABQ1NBX9</accession>
<evidence type="ECO:0000313" key="3">
    <source>
        <dbReference type="Proteomes" id="UP000602004"/>
    </source>
</evidence>
<name>A0ABQ1NBX9_9BURK</name>
<feature type="transmembrane region" description="Helical" evidence="1">
    <location>
        <begin position="85"/>
        <end position="115"/>
    </location>
</feature>
<dbReference type="RefSeq" id="WP_115777528.1">
    <property type="nucleotide sequence ID" value="NZ_BMHL01000019.1"/>
</dbReference>
<evidence type="ECO:0000313" key="2">
    <source>
        <dbReference type="EMBL" id="GGC69116.1"/>
    </source>
</evidence>
<dbReference type="Proteomes" id="UP000602004">
    <property type="component" value="Unassembled WGS sequence"/>
</dbReference>
<dbReference type="EMBL" id="BMHL01000019">
    <property type="protein sequence ID" value="GGC69116.1"/>
    <property type="molecule type" value="Genomic_DNA"/>
</dbReference>
<gene>
    <name evidence="2" type="ORF">GCM10011400_66320</name>
</gene>
<comment type="caution">
    <text evidence="2">The sequence shown here is derived from an EMBL/GenBank/DDBJ whole genome shotgun (WGS) entry which is preliminary data.</text>
</comment>
<organism evidence="2 3">
    <name type="scientific">Paraburkholderia caffeinilytica</name>
    <dbReference type="NCBI Taxonomy" id="1761016"/>
    <lineage>
        <taxon>Bacteria</taxon>
        <taxon>Pseudomonadati</taxon>
        <taxon>Pseudomonadota</taxon>
        <taxon>Betaproteobacteria</taxon>
        <taxon>Burkholderiales</taxon>
        <taxon>Burkholderiaceae</taxon>
        <taxon>Paraburkholderia</taxon>
    </lineage>
</organism>
<proteinExistence type="predicted"/>
<keyword evidence="1" id="KW-0472">Membrane</keyword>
<reference evidence="3" key="1">
    <citation type="journal article" date="2019" name="Int. J. Syst. Evol. Microbiol.">
        <title>The Global Catalogue of Microorganisms (GCM) 10K type strain sequencing project: providing services to taxonomists for standard genome sequencing and annotation.</title>
        <authorList>
            <consortium name="The Broad Institute Genomics Platform"/>
            <consortium name="The Broad Institute Genome Sequencing Center for Infectious Disease"/>
            <person name="Wu L."/>
            <person name="Ma J."/>
        </authorList>
    </citation>
    <scope>NUCLEOTIDE SEQUENCE [LARGE SCALE GENOMIC DNA]</scope>
    <source>
        <strain evidence="3">CGMCC 1.15103</strain>
    </source>
</reference>
<keyword evidence="1" id="KW-1133">Transmembrane helix</keyword>
<evidence type="ECO:0000256" key="1">
    <source>
        <dbReference type="SAM" id="Phobius"/>
    </source>
</evidence>
<keyword evidence="1" id="KW-0812">Transmembrane</keyword>
<keyword evidence="3" id="KW-1185">Reference proteome</keyword>
<protein>
    <submittedName>
        <fullName evidence="2">Uncharacterized protein</fullName>
    </submittedName>
</protein>